<dbReference type="HOGENOM" id="CLU_3414938_0_0_6"/>
<dbReference type="STRING" id="87626.PTD2_10258"/>
<feature type="region of interest" description="Disordered" evidence="1">
    <location>
        <begin position="1"/>
        <end position="27"/>
    </location>
</feature>
<accession>A4CEE4</accession>
<keyword evidence="3" id="KW-1185">Reference proteome</keyword>
<name>A4CEE4_9GAMM</name>
<sequence length="27" mass="2976">MKELNAATSNGFLALRNRQTSGLKVKK</sequence>
<dbReference type="EMBL" id="AAOH01000008">
    <property type="protein sequence ID" value="EAR26956.1"/>
    <property type="molecule type" value="Genomic_DNA"/>
</dbReference>
<reference evidence="2 3" key="1">
    <citation type="submission" date="2006-02" db="EMBL/GenBank/DDBJ databases">
        <authorList>
            <person name="Moran M.A."/>
            <person name="Kjelleberg S."/>
            <person name="Egan S."/>
            <person name="Saunders N."/>
            <person name="Thomas T."/>
            <person name="Ferriera S."/>
            <person name="Johnson J."/>
            <person name="Kravitz S."/>
            <person name="Halpern A."/>
            <person name="Remington K."/>
            <person name="Beeson K."/>
            <person name="Tran B."/>
            <person name="Rogers Y.-H."/>
            <person name="Friedman R."/>
            <person name="Venter J.C."/>
        </authorList>
    </citation>
    <scope>NUCLEOTIDE SEQUENCE [LARGE SCALE GENOMIC DNA]</scope>
    <source>
        <strain evidence="2 3">D2</strain>
    </source>
</reference>
<protein>
    <submittedName>
        <fullName evidence="2">Uncharacterized protein</fullName>
    </submittedName>
</protein>
<proteinExistence type="predicted"/>
<evidence type="ECO:0000313" key="2">
    <source>
        <dbReference type="EMBL" id="EAR26956.1"/>
    </source>
</evidence>
<organism evidence="2 3">
    <name type="scientific">Pseudoalteromonas tunicata D2</name>
    <dbReference type="NCBI Taxonomy" id="87626"/>
    <lineage>
        <taxon>Bacteria</taxon>
        <taxon>Pseudomonadati</taxon>
        <taxon>Pseudomonadota</taxon>
        <taxon>Gammaproteobacteria</taxon>
        <taxon>Alteromonadales</taxon>
        <taxon>Pseudoalteromonadaceae</taxon>
        <taxon>Pseudoalteromonas</taxon>
    </lineage>
</organism>
<evidence type="ECO:0000313" key="3">
    <source>
        <dbReference type="Proteomes" id="UP000006201"/>
    </source>
</evidence>
<comment type="caution">
    <text evidence="2">The sequence shown here is derived from an EMBL/GenBank/DDBJ whole genome shotgun (WGS) entry which is preliminary data.</text>
</comment>
<dbReference type="Proteomes" id="UP000006201">
    <property type="component" value="Unassembled WGS sequence"/>
</dbReference>
<dbReference type="AlphaFoldDB" id="A4CEE4"/>
<gene>
    <name evidence="2" type="ORF">PTD2_10258</name>
</gene>
<evidence type="ECO:0000256" key="1">
    <source>
        <dbReference type="SAM" id="MobiDB-lite"/>
    </source>
</evidence>